<dbReference type="GO" id="GO:0004497">
    <property type="term" value="F:monooxygenase activity"/>
    <property type="evidence" value="ECO:0007669"/>
    <property type="project" value="InterPro"/>
</dbReference>
<dbReference type="Gene3D" id="3.20.20.30">
    <property type="entry name" value="Luciferase-like domain"/>
    <property type="match status" value="1"/>
</dbReference>
<dbReference type="EMBL" id="ML732431">
    <property type="protein sequence ID" value="KAB8067932.1"/>
    <property type="molecule type" value="Genomic_DNA"/>
</dbReference>
<keyword evidence="4" id="KW-1185">Reference proteome</keyword>
<dbReference type="InterPro" id="IPR036661">
    <property type="entry name" value="Luciferase-like_sf"/>
</dbReference>
<sequence length="368" mass="41284">MNTPRHLAPGLWKHPRNKTDQYKKLSFWTELAQMLDNAGFHAMFIADTLGPYDVYKGPANVNLIFGVTASVTYEKPYALARRLSTVDHLSEGCLAWNIVTSYLDSAARNHGLKEQIPHDERYAIAHEYMEVLYKLWEGSFRDDAINHEGKYFEVPGPHFCEPSPQPTPFLFQAGVSEAGNGHPKACESPWTICGKVAAEEGRDPNRIKIIVGINIIVAATDEEAKAKGEEYLRYADDEGALALFGGWTEVDLSGNTNDEDFRFAESPRVQSIMRRWSATVPGSDNLPWTKRRIVEYLSVGGLRAKALGSPATVADELERWVEGSGYLLPELRRRGLFRNEVGKEDATAREVFIGSRRLPDDHPGSRYK</sequence>
<dbReference type="InterPro" id="IPR051260">
    <property type="entry name" value="Diverse_substr_monoxygenases"/>
</dbReference>
<dbReference type="InterPro" id="IPR016215">
    <property type="entry name" value="NTA_MOA"/>
</dbReference>
<dbReference type="PANTHER" id="PTHR30011:SF41">
    <property type="entry name" value="XENOBIOTIC COMPOUND MONOOXYGENASE, DSZA FAMILY (AFU_ORTHOLOGUE AFUA_3G15040)"/>
    <property type="match status" value="1"/>
</dbReference>
<dbReference type="PANTHER" id="PTHR30011">
    <property type="entry name" value="ALKANESULFONATE MONOOXYGENASE-RELATED"/>
    <property type="match status" value="1"/>
</dbReference>
<proteinExistence type="inferred from homology"/>
<comment type="similarity">
    <text evidence="1">Belongs to the NtaA/SnaA/DszA monooxygenase family.</text>
</comment>
<reference evidence="3 4" key="1">
    <citation type="submission" date="2019-04" db="EMBL/GenBank/DDBJ databases">
        <title>Friends and foes A comparative genomics study of 23 Aspergillus species from section Flavi.</title>
        <authorList>
            <consortium name="DOE Joint Genome Institute"/>
            <person name="Kjaerbolling I."/>
            <person name="Vesth T."/>
            <person name="Frisvad J.C."/>
            <person name="Nybo J.L."/>
            <person name="Theobald S."/>
            <person name="Kildgaard S."/>
            <person name="Isbrandt T."/>
            <person name="Kuo A."/>
            <person name="Sato A."/>
            <person name="Lyhne E.K."/>
            <person name="Kogle M.E."/>
            <person name="Wiebenga A."/>
            <person name="Kun R.S."/>
            <person name="Lubbers R.J."/>
            <person name="Makela M.R."/>
            <person name="Barry K."/>
            <person name="Chovatia M."/>
            <person name="Clum A."/>
            <person name="Daum C."/>
            <person name="Haridas S."/>
            <person name="He G."/>
            <person name="LaButti K."/>
            <person name="Lipzen A."/>
            <person name="Mondo S."/>
            <person name="Riley R."/>
            <person name="Salamov A."/>
            <person name="Simmons B.A."/>
            <person name="Magnuson J.K."/>
            <person name="Henrissat B."/>
            <person name="Mortensen U.H."/>
            <person name="Larsen T.O."/>
            <person name="Devries R.P."/>
            <person name="Grigoriev I.V."/>
            <person name="Machida M."/>
            <person name="Baker S.E."/>
            <person name="Andersen M.R."/>
        </authorList>
    </citation>
    <scope>NUCLEOTIDE SEQUENCE [LARGE SCALE GENOMIC DNA]</scope>
    <source>
        <strain evidence="3 4">CBS 151.66</strain>
    </source>
</reference>
<dbReference type="SUPFAM" id="SSF51679">
    <property type="entry name" value="Bacterial luciferase-like"/>
    <property type="match status" value="1"/>
</dbReference>
<dbReference type="OrthoDB" id="5561043at2759"/>
<dbReference type="PIRSF" id="PIRSF000337">
    <property type="entry name" value="NTA_MOA"/>
    <property type="match status" value="1"/>
</dbReference>
<accession>A0A5N5WLM6</accession>
<evidence type="ECO:0000259" key="2">
    <source>
        <dbReference type="Pfam" id="PF00296"/>
    </source>
</evidence>
<dbReference type="AlphaFoldDB" id="A0A5N5WLM6"/>
<evidence type="ECO:0000313" key="3">
    <source>
        <dbReference type="EMBL" id="KAB8067932.1"/>
    </source>
</evidence>
<organism evidence="3 4">
    <name type="scientific">Aspergillus leporis</name>
    <dbReference type="NCBI Taxonomy" id="41062"/>
    <lineage>
        <taxon>Eukaryota</taxon>
        <taxon>Fungi</taxon>
        <taxon>Dikarya</taxon>
        <taxon>Ascomycota</taxon>
        <taxon>Pezizomycotina</taxon>
        <taxon>Eurotiomycetes</taxon>
        <taxon>Eurotiomycetidae</taxon>
        <taxon>Eurotiales</taxon>
        <taxon>Aspergillaceae</taxon>
        <taxon>Aspergillus</taxon>
        <taxon>Aspergillus subgen. Circumdati</taxon>
    </lineage>
</organism>
<dbReference type="Pfam" id="PF00296">
    <property type="entry name" value="Bac_luciferase"/>
    <property type="match status" value="1"/>
</dbReference>
<evidence type="ECO:0000256" key="1">
    <source>
        <dbReference type="ARBA" id="ARBA00033748"/>
    </source>
</evidence>
<evidence type="ECO:0000313" key="4">
    <source>
        <dbReference type="Proteomes" id="UP000326565"/>
    </source>
</evidence>
<feature type="domain" description="Luciferase-like" evidence="2">
    <location>
        <begin position="20"/>
        <end position="178"/>
    </location>
</feature>
<name>A0A5N5WLM6_9EURO</name>
<dbReference type="GO" id="GO:0016705">
    <property type="term" value="F:oxidoreductase activity, acting on paired donors, with incorporation or reduction of molecular oxygen"/>
    <property type="evidence" value="ECO:0007669"/>
    <property type="project" value="InterPro"/>
</dbReference>
<protein>
    <submittedName>
        <fullName evidence="3">Luciferase-like domain-containing protein</fullName>
    </submittedName>
</protein>
<dbReference type="InterPro" id="IPR011251">
    <property type="entry name" value="Luciferase-like_dom"/>
</dbReference>
<gene>
    <name evidence="3" type="ORF">BDV29DRAFT_196075</name>
</gene>
<dbReference type="Proteomes" id="UP000326565">
    <property type="component" value="Unassembled WGS sequence"/>
</dbReference>